<dbReference type="OrthoDB" id="3365399at2759"/>
<feature type="transmembrane region" description="Helical" evidence="8">
    <location>
        <begin position="315"/>
        <end position="340"/>
    </location>
</feature>
<feature type="transmembrane region" description="Helical" evidence="8">
    <location>
        <begin position="459"/>
        <end position="481"/>
    </location>
</feature>
<keyword evidence="4 8" id="KW-0812">Transmembrane</keyword>
<reference evidence="10 11" key="1">
    <citation type="journal article" date="2012" name="Eukaryot. Cell">
        <title>Draft genome sequence of Aspergillus oryzae strain 3.042.</title>
        <authorList>
            <person name="Zhao G."/>
            <person name="Yao Y."/>
            <person name="Qi W."/>
            <person name="Wang C."/>
            <person name="Hou L."/>
            <person name="Zeng B."/>
            <person name="Cao X."/>
        </authorList>
    </citation>
    <scope>NUCLEOTIDE SEQUENCE [LARGE SCALE GENOMIC DNA]</scope>
    <source>
        <strain evidence="10 11">3.042</strain>
    </source>
</reference>
<comment type="similarity">
    <text evidence="7">Belongs to the major facilitator superfamily. DHA1 family. Polyamines/proton antiporter (TC 2.A.1.2.16) subfamily.</text>
</comment>
<feature type="transmembrane region" description="Helical" evidence="8">
    <location>
        <begin position="100"/>
        <end position="123"/>
    </location>
</feature>
<keyword evidence="6 8" id="KW-0472">Membrane</keyword>
<dbReference type="PANTHER" id="PTHR23502">
    <property type="entry name" value="MAJOR FACILITATOR SUPERFAMILY"/>
    <property type="match status" value="1"/>
</dbReference>
<protein>
    <submittedName>
        <fullName evidence="10">Synaptic vesicle transporter SVOP</fullName>
    </submittedName>
</protein>
<dbReference type="Proteomes" id="UP000002812">
    <property type="component" value="Unassembled WGS sequence"/>
</dbReference>
<feature type="transmembrane region" description="Helical" evidence="8">
    <location>
        <begin position="493"/>
        <end position="513"/>
    </location>
</feature>
<comment type="caution">
    <text evidence="10">The sequence shown here is derived from an EMBL/GenBank/DDBJ whole genome shotgun (WGS) entry which is preliminary data.</text>
</comment>
<feature type="transmembrane region" description="Helical" evidence="8">
    <location>
        <begin position="425"/>
        <end position="452"/>
    </location>
</feature>
<dbReference type="HOGENOM" id="CLU_008455_11_6_1"/>
<keyword evidence="2" id="KW-0813">Transport</keyword>
<dbReference type="PROSITE" id="PS50850">
    <property type="entry name" value="MFS"/>
    <property type="match status" value="1"/>
</dbReference>
<evidence type="ECO:0000256" key="5">
    <source>
        <dbReference type="ARBA" id="ARBA00022989"/>
    </source>
</evidence>
<evidence type="ECO:0000256" key="6">
    <source>
        <dbReference type="ARBA" id="ARBA00023136"/>
    </source>
</evidence>
<evidence type="ECO:0000313" key="11">
    <source>
        <dbReference type="Proteomes" id="UP000002812"/>
    </source>
</evidence>
<dbReference type="GO" id="GO:0005886">
    <property type="term" value="C:plasma membrane"/>
    <property type="evidence" value="ECO:0007669"/>
    <property type="project" value="UniProtKB-SubCell"/>
</dbReference>
<feature type="domain" description="Major facilitator superfamily (MFS) profile" evidence="9">
    <location>
        <begin position="102"/>
        <end position="535"/>
    </location>
</feature>
<feature type="transmembrane region" description="Helical" evidence="8">
    <location>
        <begin position="256"/>
        <end position="276"/>
    </location>
</feature>
<accession>I7ZWQ5</accession>
<feature type="transmembrane region" description="Helical" evidence="8">
    <location>
        <begin position="360"/>
        <end position="381"/>
    </location>
</feature>
<dbReference type="PANTHER" id="PTHR23502:SF186">
    <property type="entry name" value="MAJOR FACILITATOR SUPERFAMILY (MFS) PROFILE DOMAIN-CONTAINING PROTEIN"/>
    <property type="match status" value="1"/>
</dbReference>
<dbReference type="CDD" id="cd17323">
    <property type="entry name" value="MFS_Tpo1_MDR_like"/>
    <property type="match status" value="1"/>
</dbReference>
<sequence>MQLAPLAFDVLCGCCIVVHSHGCRDITTYICQLNETPYPLLPVFRLERINYRRQTGNTGDMNSVEEQPKPASADAMFPTGDHLVLDVKENPKTWPTTKKWVCTTIVVMMTATVAWCSSIYTAALPDIMQDLGCSQIVATLGVTTFLLGFGFGSLLFAPLSEIWGRTQIFRLTMGLFVAFQIGCALAPNITSLIIFRFFAGFFGSPTVSNSGGSITDLWPQSNRSVPMACFSAASFLGPVFAPVVGGFISQYAPWRWNFWVVLILSGVVYVAVLFFLPETYPTKLLYDKARRLGRENEIGQPQVCQQLRSSLTRPWLMLFTEPILFLLSLYMAFIYGILYLDFTAYPIVYKETRDWSPGMAGLSFLGIGVGMTLATIGSPYINVIHRHFVLRLGPNPEARLPHLIILAWLIPISLFWFGWSAKPPTHWICGIIAGAPFGFAIIPLFLGIMAYLTDCYGPYGASALAANGVLRSIFGAVFPLFAQDMYKGLGVSWATSVLGFVSLAMTPLPWMFYRYGPRIRARSKYHQKTAADPWD</sequence>
<feature type="transmembrane region" description="Helical" evidence="8">
    <location>
        <begin position="402"/>
        <end position="419"/>
    </location>
</feature>
<dbReference type="GO" id="GO:0022857">
    <property type="term" value="F:transmembrane transporter activity"/>
    <property type="evidence" value="ECO:0007669"/>
    <property type="project" value="InterPro"/>
</dbReference>
<name>I7ZWQ5_ASPO3</name>
<dbReference type="Gene3D" id="1.20.1250.20">
    <property type="entry name" value="MFS general substrate transporter like domains"/>
    <property type="match status" value="1"/>
</dbReference>
<evidence type="ECO:0000256" key="4">
    <source>
        <dbReference type="ARBA" id="ARBA00022692"/>
    </source>
</evidence>
<dbReference type="InterPro" id="IPR020846">
    <property type="entry name" value="MFS_dom"/>
</dbReference>
<evidence type="ECO:0000313" key="10">
    <source>
        <dbReference type="EMBL" id="EIT76522.1"/>
    </source>
</evidence>
<organism evidence="10 11">
    <name type="scientific">Aspergillus oryzae (strain 3.042)</name>
    <name type="common">Yellow koji mold</name>
    <dbReference type="NCBI Taxonomy" id="1160506"/>
    <lineage>
        <taxon>Eukaryota</taxon>
        <taxon>Fungi</taxon>
        <taxon>Dikarya</taxon>
        <taxon>Ascomycota</taxon>
        <taxon>Pezizomycotina</taxon>
        <taxon>Eurotiomycetes</taxon>
        <taxon>Eurotiomycetidae</taxon>
        <taxon>Eurotiales</taxon>
        <taxon>Aspergillaceae</taxon>
        <taxon>Aspergillus</taxon>
        <taxon>Aspergillus subgen. Circumdati</taxon>
    </lineage>
</organism>
<comment type="subcellular location">
    <subcellularLocation>
        <location evidence="1">Cell membrane</location>
        <topology evidence="1">Multi-pass membrane protein</topology>
    </subcellularLocation>
</comment>
<feature type="transmembrane region" description="Helical" evidence="8">
    <location>
        <begin position="135"/>
        <end position="156"/>
    </location>
</feature>
<dbReference type="InterPro" id="IPR036259">
    <property type="entry name" value="MFS_trans_sf"/>
</dbReference>
<keyword evidence="5 8" id="KW-1133">Transmembrane helix</keyword>
<dbReference type="AlphaFoldDB" id="I7ZWQ5"/>
<dbReference type="EMBL" id="AKHY01000157">
    <property type="protein sequence ID" value="EIT76522.1"/>
    <property type="molecule type" value="Genomic_DNA"/>
</dbReference>
<evidence type="ECO:0000256" key="2">
    <source>
        <dbReference type="ARBA" id="ARBA00022448"/>
    </source>
</evidence>
<evidence type="ECO:0000256" key="8">
    <source>
        <dbReference type="SAM" id="Phobius"/>
    </source>
</evidence>
<reference evidence="11" key="2">
    <citation type="submission" date="2012-06" db="EMBL/GenBank/DDBJ databases">
        <title>Comparative genomic analyses of Aspergillus oryzae 3.042 and A. oryzae RIB40 for soy-sauce fermentation.</title>
        <authorList>
            <person name="Zhao G."/>
            <person name="Hou L."/>
            <person name="Wang C."/>
            <person name="Cao X."/>
        </authorList>
    </citation>
    <scope>NUCLEOTIDE SEQUENCE [LARGE SCALE GENOMIC DNA]</scope>
    <source>
        <strain evidence="11">3.042</strain>
    </source>
</reference>
<feature type="transmembrane region" description="Helical" evidence="8">
    <location>
        <begin position="168"/>
        <end position="187"/>
    </location>
</feature>
<evidence type="ECO:0000256" key="1">
    <source>
        <dbReference type="ARBA" id="ARBA00004651"/>
    </source>
</evidence>
<gene>
    <name evidence="10" type="ORF">Ao3042_07455</name>
</gene>
<dbReference type="FunFam" id="1.20.1250.20:FF:000011">
    <property type="entry name" value="MFS multidrug transporter, putative"/>
    <property type="match status" value="1"/>
</dbReference>
<keyword evidence="3" id="KW-1003">Cell membrane</keyword>
<evidence type="ECO:0000256" key="3">
    <source>
        <dbReference type="ARBA" id="ARBA00022475"/>
    </source>
</evidence>
<proteinExistence type="inferred from homology"/>
<dbReference type="Pfam" id="PF07690">
    <property type="entry name" value="MFS_1"/>
    <property type="match status" value="1"/>
</dbReference>
<feature type="transmembrane region" description="Helical" evidence="8">
    <location>
        <begin position="224"/>
        <end position="244"/>
    </location>
</feature>
<dbReference type="InterPro" id="IPR011701">
    <property type="entry name" value="MFS"/>
</dbReference>
<evidence type="ECO:0000256" key="7">
    <source>
        <dbReference type="ARBA" id="ARBA00038459"/>
    </source>
</evidence>
<evidence type="ECO:0000259" key="9">
    <source>
        <dbReference type="PROSITE" id="PS50850"/>
    </source>
</evidence>
<dbReference type="SUPFAM" id="SSF103473">
    <property type="entry name" value="MFS general substrate transporter"/>
    <property type="match status" value="1"/>
</dbReference>